<gene>
    <name evidence="1" type="ORF">S03H2_55313</name>
</gene>
<protein>
    <submittedName>
        <fullName evidence="1">Uncharacterized protein</fullName>
    </submittedName>
</protein>
<feature type="non-terminal residue" evidence="1">
    <location>
        <position position="51"/>
    </location>
</feature>
<dbReference type="AlphaFoldDB" id="X1ICB6"/>
<accession>X1ICB6</accession>
<dbReference type="EMBL" id="BARU01035321">
    <property type="protein sequence ID" value="GAH79337.1"/>
    <property type="molecule type" value="Genomic_DNA"/>
</dbReference>
<name>X1ICB6_9ZZZZ</name>
<comment type="caution">
    <text evidence="1">The sequence shown here is derived from an EMBL/GenBank/DDBJ whole genome shotgun (WGS) entry which is preliminary data.</text>
</comment>
<organism evidence="1">
    <name type="scientific">marine sediment metagenome</name>
    <dbReference type="NCBI Taxonomy" id="412755"/>
    <lineage>
        <taxon>unclassified sequences</taxon>
        <taxon>metagenomes</taxon>
        <taxon>ecological metagenomes</taxon>
    </lineage>
</organism>
<proteinExistence type="predicted"/>
<evidence type="ECO:0000313" key="1">
    <source>
        <dbReference type="EMBL" id="GAH79337.1"/>
    </source>
</evidence>
<sequence>MKLTSIRNLARCCIVLSLILTCYAEGKEAVKNKDGMTKPATFTLADLKKQR</sequence>
<reference evidence="1" key="1">
    <citation type="journal article" date="2014" name="Front. Microbiol.">
        <title>High frequency of phylogenetically diverse reductive dehalogenase-homologous genes in deep subseafloor sedimentary metagenomes.</title>
        <authorList>
            <person name="Kawai M."/>
            <person name="Futagami T."/>
            <person name="Toyoda A."/>
            <person name="Takaki Y."/>
            <person name="Nishi S."/>
            <person name="Hori S."/>
            <person name="Arai W."/>
            <person name="Tsubouchi T."/>
            <person name="Morono Y."/>
            <person name="Uchiyama I."/>
            <person name="Ito T."/>
            <person name="Fujiyama A."/>
            <person name="Inagaki F."/>
            <person name="Takami H."/>
        </authorList>
    </citation>
    <scope>NUCLEOTIDE SEQUENCE</scope>
    <source>
        <strain evidence="1">Expedition CK06-06</strain>
    </source>
</reference>